<dbReference type="STRING" id="765952.PUV_00730"/>
<sequence>MTTIKKTLKNKNLNEINAFIDQVKIKIGFLGSRRFTCDGYQGSFSLNHLLEITGEKSKEAQSANQISEILNKIKKLDQLATYKLEQTKIVKFFHFIPHLFGKILSNKSKAEQFLKQKEAELKRNPQVMPLEPENDLESEIQAYLEPKSDATEVDELRRIQFLLDKGVNVNRKLNHYSPETELHRAIKHNREEVVKLLIKNGADISIPDAFATPPLQIAFIHKNYAIMELFLKAGANINLVTRYSETLLQQALEKNDTEMVEFLVEHHADVNYHTPETSSPLIMAIRFGNYPHIQLLLDRGANIHENHYGKTGLHVAITMHDMDMVKFLINNGAHCDTSSISLVLESKKWDIAEFLLQVARSKQQITDNQITTEFLRVMETGELKAVQLLIENGANPNGIDKKFPPLFIAILKNYHQITEYLLQNGASINLEWNGFRAIDKAIELQNATAVKLLLDHGVQVTDEILKWAKEFGNTDILTLLQK</sequence>
<dbReference type="KEGG" id="puv:PUV_00730"/>
<keyword evidence="2 3" id="KW-0040">ANK repeat</keyword>
<gene>
    <name evidence="4" type="ordered locus">PUV_00730</name>
</gene>
<dbReference type="InterPro" id="IPR002110">
    <property type="entry name" value="Ankyrin_rpt"/>
</dbReference>
<keyword evidence="1" id="KW-0677">Repeat</keyword>
<dbReference type="InterPro" id="IPR036770">
    <property type="entry name" value="Ankyrin_rpt-contain_sf"/>
</dbReference>
<dbReference type="PANTHER" id="PTHR24198">
    <property type="entry name" value="ANKYRIN REPEAT AND PROTEIN KINASE DOMAIN-CONTAINING PROTEIN"/>
    <property type="match status" value="1"/>
</dbReference>
<feature type="repeat" description="ANK" evidence="3">
    <location>
        <begin position="276"/>
        <end position="308"/>
    </location>
</feature>
<dbReference type="PROSITE" id="PS50088">
    <property type="entry name" value="ANK_REPEAT"/>
    <property type="match status" value="5"/>
</dbReference>
<dbReference type="AlphaFoldDB" id="F8KUV8"/>
<accession>F8KUV8</accession>
<keyword evidence="5" id="KW-1185">Reference proteome</keyword>
<dbReference type="RefSeq" id="WP_013924113.1">
    <property type="nucleotide sequence ID" value="NC_015702.1"/>
</dbReference>
<evidence type="ECO:0000256" key="2">
    <source>
        <dbReference type="ARBA" id="ARBA00023043"/>
    </source>
</evidence>
<evidence type="ECO:0008006" key="6">
    <source>
        <dbReference type="Google" id="ProtNLM"/>
    </source>
</evidence>
<dbReference type="Pfam" id="PF12796">
    <property type="entry name" value="Ank_2"/>
    <property type="match status" value="2"/>
</dbReference>
<dbReference type="HOGENOM" id="CLU_566015_0_0_0"/>
<feature type="repeat" description="ANK" evidence="3">
    <location>
        <begin position="210"/>
        <end position="242"/>
    </location>
</feature>
<protein>
    <recommendedName>
        <fullName evidence="6">Ankyrin repeat protein</fullName>
    </recommendedName>
</protein>
<dbReference type="Gene3D" id="1.25.40.20">
    <property type="entry name" value="Ankyrin repeat-containing domain"/>
    <property type="match status" value="3"/>
</dbReference>
<dbReference type="OrthoDB" id="13225at2"/>
<evidence type="ECO:0000256" key="3">
    <source>
        <dbReference type="PROSITE-ProRule" id="PRU00023"/>
    </source>
</evidence>
<dbReference type="Pfam" id="PF13637">
    <property type="entry name" value="Ank_4"/>
    <property type="match status" value="1"/>
</dbReference>
<evidence type="ECO:0000313" key="5">
    <source>
        <dbReference type="Proteomes" id="UP000000495"/>
    </source>
</evidence>
<name>F8KUV8_PARAV</name>
<reference evidence="4 5" key="2">
    <citation type="journal article" date="2011" name="Mol. Biol. Evol.">
        <title>Unity in variety--the pan-genome of the Chlamydiae.</title>
        <authorList>
            <person name="Collingro A."/>
            <person name="Tischler P."/>
            <person name="Weinmaier T."/>
            <person name="Penz T."/>
            <person name="Heinz E."/>
            <person name="Brunham R.C."/>
            <person name="Read T.D."/>
            <person name="Bavoil P.M."/>
            <person name="Sachse K."/>
            <person name="Kahane S."/>
            <person name="Friedman M.G."/>
            <person name="Rattei T."/>
            <person name="Myers G.S."/>
            <person name="Horn M."/>
        </authorList>
    </citation>
    <scope>NUCLEOTIDE SEQUENCE [LARGE SCALE GENOMIC DNA]</scope>
    <source>
        <strain evidence="5">UV7</strain>
    </source>
</reference>
<evidence type="ECO:0000256" key="1">
    <source>
        <dbReference type="ARBA" id="ARBA00022737"/>
    </source>
</evidence>
<dbReference type="SUPFAM" id="SSF48403">
    <property type="entry name" value="Ankyrin repeat"/>
    <property type="match status" value="1"/>
</dbReference>
<dbReference type="PANTHER" id="PTHR24198:SF165">
    <property type="entry name" value="ANKYRIN REPEAT-CONTAINING PROTEIN-RELATED"/>
    <property type="match status" value="1"/>
</dbReference>
<dbReference type="eggNOG" id="COG0666">
    <property type="taxonomic scope" value="Bacteria"/>
</dbReference>
<feature type="repeat" description="ANK" evidence="3">
    <location>
        <begin position="308"/>
        <end position="340"/>
    </location>
</feature>
<dbReference type="Proteomes" id="UP000000495">
    <property type="component" value="Chromosome"/>
</dbReference>
<feature type="repeat" description="ANK" evidence="3">
    <location>
        <begin position="243"/>
        <end position="275"/>
    </location>
</feature>
<proteinExistence type="predicted"/>
<organism evidence="4 5">
    <name type="scientific">Parachlamydia acanthamoebae (strain UV7)</name>
    <dbReference type="NCBI Taxonomy" id="765952"/>
    <lineage>
        <taxon>Bacteria</taxon>
        <taxon>Pseudomonadati</taxon>
        <taxon>Chlamydiota</taxon>
        <taxon>Chlamydiia</taxon>
        <taxon>Parachlamydiales</taxon>
        <taxon>Parachlamydiaceae</taxon>
        <taxon>Parachlamydia</taxon>
    </lineage>
</organism>
<dbReference type="PROSITE" id="PS50297">
    <property type="entry name" value="ANK_REP_REGION"/>
    <property type="match status" value="3"/>
</dbReference>
<evidence type="ECO:0000313" key="4">
    <source>
        <dbReference type="EMBL" id="CCB85023.1"/>
    </source>
</evidence>
<dbReference type="EMBL" id="FR872580">
    <property type="protein sequence ID" value="CCB85023.1"/>
    <property type="molecule type" value="Genomic_DNA"/>
</dbReference>
<dbReference type="SMART" id="SM00248">
    <property type="entry name" value="ANK"/>
    <property type="match status" value="8"/>
</dbReference>
<reference key="1">
    <citation type="journal article" date="2011" name="Mol. Biol. Evol.">
        <title>Unity in variety -- the pan-genome of the Chlamydiae.</title>
        <authorList>
            <person name="Collingro A."/>
            <person name="Tischler P."/>
            <person name="Weinmaier T."/>
            <person name="Penz T."/>
            <person name="Heinz E."/>
            <person name="Brunham R.C."/>
            <person name="Read T.D."/>
            <person name="Bavoil P.M."/>
            <person name="Sachse K."/>
            <person name="Kahane S."/>
            <person name="Friedman M.G."/>
            <person name="Rattei T."/>
            <person name="Myers G.S.A."/>
            <person name="Horn M."/>
        </authorList>
    </citation>
    <scope>NUCLEOTIDE SEQUENCE</scope>
    <source>
        <strain>UV7</strain>
    </source>
</reference>
<feature type="repeat" description="ANK" evidence="3">
    <location>
        <begin position="177"/>
        <end position="209"/>
    </location>
</feature>